<comment type="caution">
    <text evidence="10">The sequence shown here is derived from an EMBL/GenBank/DDBJ whole genome shotgun (WGS) entry which is preliminary data.</text>
</comment>
<dbReference type="SUPFAM" id="SSF46609">
    <property type="entry name" value="Fe,Mn superoxide dismutase (SOD), N-terminal domain"/>
    <property type="match status" value="1"/>
</dbReference>
<dbReference type="PANTHER" id="PTHR11404">
    <property type="entry name" value="SUPEROXIDE DISMUTASE 2"/>
    <property type="match status" value="1"/>
</dbReference>
<protein>
    <recommendedName>
        <fullName evidence="7">Superoxide dismutase</fullName>
        <ecNumber evidence="7">1.15.1.1</ecNumber>
    </recommendedName>
</protein>
<evidence type="ECO:0000256" key="7">
    <source>
        <dbReference type="RuleBase" id="RU000414"/>
    </source>
</evidence>
<sequence>MFVIRHQRLTKCISQALLRRSKYTLPDLPYDYRALEPVVSEEIMRLHHQKHHQAYVNNLNAALEKFSTAQKETDLATQAMLTSQINFNGGGHINHSIFWQNLCPPDKALGKPDGPLLKAIENEFGSFEDFKTFFATHTGAIQGSGWGWLGFNPVAKRVQFATTANQDPLLATRGLVPLLGMDVWEHAYYLQYKNMRPDYIKSMWAIINWEDVSHRFAKVTKS</sequence>
<dbReference type="InterPro" id="IPR019833">
    <property type="entry name" value="Mn/Fe_SOD_BS"/>
</dbReference>
<comment type="catalytic activity">
    <reaction evidence="5 7">
        <text>2 superoxide + 2 H(+) = H2O2 + O2</text>
        <dbReference type="Rhea" id="RHEA:20696"/>
        <dbReference type="ChEBI" id="CHEBI:15378"/>
        <dbReference type="ChEBI" id="CHEBI:15379"/>
        <dbReference type="ChEBI" id="CHEBI:16240"/>
        <dbReference type="ChEBI" id="CHEBI:18421"/>
        <dbReference type="EC" id="1.15.1.1"/>
    </reaction>
</comment>
<dbReference type="OrthoDB" id="239262at2759"/>
<dbReference type="InterPro" id="IPR019832">
    <property type="entry name" value="Mn/Fe_SOD_C"/>
</dbReference>
<proteinExistence type="inferred from homology"/>
<keyword evidence="4 7" id="KW-0560">Oxidoreductase</keyword>
<dbReference type="AlphaFoldDB" id="A0A2H9TR30"/>
<dbReference type="EC" id="1.15.1.1" evidence="7"/>
<feature type="domain" description="Manganese/iron superoxide dismutase N-terminal" evidence="8">
    <location>
        <begin position="22"/>
        <end position="102"/>
    </location>
</feature>
<evidence type="ECO:0000313" key="11">
    <source>
        <dbReference type="Proteomes" id="UP000240830"/>
    </source>
</evidence>
<dbReference type="InterPro" id="IPR036314">
    <property type="entry name" value="SOD_C_sf"/>
</dbReference>
<evidence type="ECO:0000256" key="1">
    <source>
        <dbReference type="ARBA" id="ARBA00008714"/>
    </source>
</evidence>
<dbReference type="InterPro" id="IPR019831">
    <property type="entry name" value="Mn/Fe_SOD_N"/>
</dbReference>
<dbReference type="PRINTS" id="PR01703">
    <property type="entry name" value="MNSODISMTASE"/>
</dbReference>
<dbReference type="FunFam" id="1.10.287.990:FF:000001">
    <property type="entry name" value="Superoxide dismutase"/>
    <property type="match status" value="1"/>
</dbReference>
<organism evidence="10 11">
    <name type="scientific">Paramicrosporidium saccamoebae</name>
    <dbReference type="NCBI Taxonomy" id="1246581"/>
    <lineage>
        <taxon>Eukaryota</taxon>
        <taxon>Fungi</taxon>
        <taxon>Fungi incertae sedis</taxon>
        <taxon>Cryptomycota</taxon>
        <taxon>Cryptomycota incertae sedis</taxon>
        <taxon>Paramicrosporidium</taxon>
    </lineage>
</organism>
<reference evidence="10 11" key="1">
    <citation type="submission" date="2016-10" db="EMBL/GenBank/DDBJ databases">
        <title>The genome of Paramicrosporidium saccamoebae is the missing link in understanding Cryptomycota and Microsporidia evolution.</title>
        <authorList>
            <person name="Quandt C.A."/>
            <person name="Beaudet D."/>
            <person name="Corsaro D."/>
            <person name="Michel R."/>
            <person name="Corradi N."/>
            <person name="James T."/>
        </authorList>
    </citation>
    <scope>NUCLEOTIDE SEQUENCE [LARGE SCALE GENOMIC DNA]</scope>
    <source>
        <strain evidence="10 11">KSL3</strain>
    </source>
</reference>
<dbReference type="InterPro" id="IPR001189">
    <property type="entry name" value="Mn/Fe_SOD"/>
</dbReference>
<feature type="binding site" evidence="6">
    <location>
        <position position="186"/>
    </location>
    <ligand>
        <name>Mn(2+)</name>
        <dbReference type="ChEBI" id="CHEBI:29035"/>
    </ligand>
</feature>
<dbReference type="EMBL" id="MTSL01000005">
    <property type="protein sequence ID" value="PJF20140.1"/>
    <property type="molecule type" value="Genomic_DNA"/>
</dbReference>
<evidence type="ECO:0000256" key="4">
    <source>
        <dbReference type="ARBA" id="ARBA00023002"/>
    </source>
</evidence>
<dbReference type="Gene3D" id="1.10.287.990">
    <property type="entry name" value="Fe,Mn superoxide dismutase (SOD) domain"/>
    <property type="match status" value="1"/>
</dbReference>
<dbReference type="Gene3D" id="3.55.40.20">
    <property type="entry name" value="Iron/manganese superoxide dismutase, C-terminal domain"/>
    <property type="match status" value="1"/>
</dbReference>
<feature type="binding site" evidence="6">
    <location>
        <position position="47"/>
    </location>
    <ligand>
        <name>Mn(2+)</name>
        <dbReference type="ChEBI" id="CHEBI:29035"/>
    </ligand>
</feature>
<dbReference type="PANTHER" id="PTHR11404:SF6">
    <property type="entry name" value="SUPEROXIDE DISMUTASE [MN], MITOCHONDRIAL"/>
    <property type="match status" value="1"/>
</dbReference>
<evidence type="ECO:0000256" key="6">
    <source>
        <dbReference type="PIRSR" id="PIRSR000349-1"/>
    </source>
</evidence>
<dbReference type="GO" id="GO:0004784">
    <property type="term" value="F:superoxide dismutase activity"/>
    <property type="evidence" value="ECO:0007669"/>
    <property type="project" value="UniProtKB-EC"/>
</dbReference>
<evidence type="ECO:0000256" key="2">
    <source>
        <dbReference type="ARBA" id="ARBA00022723"/>
    </source>
</evidence>
<dbReference type="Pfam" id="PF00081">
    <property type="entry name" value="Sod_Fe_N"/>
    <property type="match status" value="1"/>
</dbReference>
<keyword evidence="3" id="KW-0049">Antioxidant</keyword>
<dbReference type="SUPFAM" id="SSF54719">
    <property type="entry name" value="Fe,Mn superoxide dismutase (SOD), C-terminal domain"/>
    <property type="match status" value="1"/>
</dbReference>
<dbReference type="STRING" id="1246581.A0A2H9TR30"/>
<evidence type="ECO:0000256" key="5">
    <source>
        <dbReference type="ARBA" id="ARBA00049204"/>
    </source>
</evidence>
<name>A0A2H9TR30_9FUNG</name>
<gene>
    <name evidence="10" type="ORF">PSACC_00047</name>
</gene>
<dbReference type="Pfam" id="PF02777">
    <property type="entry name" value="Sod_Fe_C"/>
    <property type="match status" value="1"/>
</dbReference>
<keyword evidence="2 6" id="KW-0479">Metal-binding</keyword>
<dbReference type="PROSITE" id="PS00088">
    <property type="entry name" value="SOD_MN"/>
    <property type="match status" value="1"/>
</dbReference>
<evidence type="ECO:0000259" key="9">
    <source>
        <dbReference type="Pfam" id="PF02777"/>
    </source>
</evidence>
<accession>A0A2H9TR30</accession>
<feature type="binding site" evidence="6">
    <location>
        <position position="182"/>
    </location>
    <ligand>
        <name>Mn(2+)</name>
        <dbReference type="ChEBI" id="CHEBI:29035"/>
    </ligand>
</feature>
<evidence type="ECO:0000313" key="10">
    <source>
        <dbReference type="EMBL" id="PJF20140.1"/>
    </source>
</evidence>
<dbReference type="InterPro" id="IPR036324">
    <property type="entry name" value="Mn/Fe_SOD_N_sf"/>
</dbReference>
<feature type="binding site" evidence="6">
    <location>
        <position position="95"/>
    </location>
    <ligand>
        <name>Mn(2+)</name>
        <dbReference type="ChEBI" id="CHEBI:29035"/>
    </ligand>
</feature>
<dbReference type="Proteomes" id="UP000240830">
    <property type="component" value="Unassembled WGS sequence"/>
</dbReference>
<keyword evidence="11" id="KW-1185">Reference proteome</keyword>
<dbReference type="FunFam" id="3.55.40.20:FF:000004">
    <property type="entry name" value="Superoxide dismutase [Fe]"/>
    <property type="match status" value="1"/>
</dbReference>
<dbReference type="InterPro" id="IPR050265">
    <property type="entry name" value="Fe/Mn_Superoxide_Dismutase"/>
</dbReference>
<comment type="similarity">
    <text evidence="1 7">Belongs to the iron/manganese superoxide dismutase family.</text>
</comment>
<dbReference type="PIRSF" id="PIRSF000349">
    <property type="entry name" value="SODismutase"/>
    <property type="match status" value="1"/>
</dbReference>
<feature type="domain" description="Manganese/iron superoxide dismutase C-terminal" evidence="9">
    <location>
        <begin position="112"/>
        <end position="215"/>
    </location>
</feature>
<evidence type="ECO:0000259" key="8">
    <source>
        <dbReference type="Pfam" id="PF00081"/>
    </source>
</evidence>
<evidence type="ECO:0000256" key="3">
    <source>
        <dbReference type="ARBA" id="ARBA00022862"/>
    </source>
</evidence>
<dbReference type="GO" id="GO:0030145">
    <property type="term" value="F:manganese ion binding"/>
    <property type="evidence" value="ECO:0007669"/>
    <property type="project" value="TreeGrafter"/>
</dbReference>
<comment type="function">
    <text evidence="7">Destroys radicals which are normally produced within the cells and which are toxic to biological systems.</text>
</comment>